<dbReference type="Pfam" id="PF20463">
    <property type="entry name" value="PDH_C"/>
    <property type="match status" value="1"/>
</dbReference>
<comment type="caution">
    <text evidence="4">The sequence shown here is derived from an EMBL/GenBank/DDBJ whole genome shotgun (WGS) entry which is preliminary data.</text>
</comment>
<name>A0ABV8LJJ7_9ACTN</name>
<dbReference type="InterPro" id="IPR008927">
    <property type="entry name" value="6-PGluconate_DH-like_C_sf"/>
</dbReference>
<dbReference type="RefSeq" id="WP_253757885.1">
    <property type="nucleotide sequence ID" value="NZ_JAMZDZ010000001.1"/>
</dbReference>
<keyword evidence="2" id="KW-0560">Oxidoreductase</keyword>
<dbReference type="InterPro" id="IPR003099">
    <property type="entry name" value="Prephen_DH"/>
</dbReference>
<dbReference type="InterPro" id="IPR050812">
    <property type="entry name" value="Preph/Arog_dehydrog"/>
</dbReference>
<organism evidence="4 5">
    <name type="scientific">Hamadaea flava</name>
    <dbReference type="NCBI Taxonomy" id="1742688"/>
    <lineage>
        <taxon>Bacteria</taxon>
        <taxon>Bacillati</taxon>
        <taxon>Actinomycetota</taxon>
        <taxon>Actinomycetes</taxon>
        <taxon>Micromonosporales</taxon>
        <taxon>Micromonosporaceae</taxon>
        <taxon>Hamadaea</taxon>
    </lineage>
</organism>
<dbReference type="Gene3D" id="3.40.50.720">
    <property type="entry name" value="NAD(P)-binding Rossmann-like Domain"/>
    <property type="match status" value="1"/>
</dbReference>
<dbReference type="Proteomes" id="UP001595816">
    <property type="component" value="Unassembled WGS sequence"/>
</dbReference>
<evidence type="ECO:0000313" key="5">
    <source>
        <dbReference type="Proteomes" id="UP001595816"/>
    </source>
</evidence>
<evidence type="ECO:0000313" key="4">
    <source>
        <dbReference type="EMBL" id="MFC4130443.1"/>
    </source>
</evidence>
<dbReference type="EMBL" id="JBHSAY010000005">
    <property type="protein sequence ID" value="MFC4130443.1"/>
    <property type="molecule type" value="Genomic_DNA"/>
</dbReference>
<dbReference type="InterPro" id="IPR046825">
    <property type="entry name" value="PDH_C"/>
</dbReference>
<dbReference type="PANTHER" id="PTHR21363:SF0">
    <property type="entry name" value="PREPHENATE DEHYDROGENASE [NADP(+)]"/>
    <property type="match status" value="1"/>
</dbReference>
<dbReference type="SUPFAM" id="SSF51735">
    <property type="entry name" value="NAD(P)-binding Rossmann-fold domains"/>
    <property type="match status" value="1"/>
</dbReference>
<evidence type="ECO:0000256" key="1">
    <source>
        <dbReference type="ARBA" id="ARBA00007964"/>
    </source>
</evidence>
<keyword evidence="5" id="KW-1185">Reference proteome</keyword>
<dbReference type="InterPro" id="IPR036291">
    <property type="entry name" value="NAD(P)-bd_dom_sf"/>
</dbReference>
<comment type="similarity">
    <text evidence="1">Belongs to the prephenate/arogenate dehydrogenase family.</text>
</comment>
<dbReference type="Gene3D" id="1.10.3660.10">
    <property type="entry name" value="6-phosphogluconate dehydrogenase C-terminal like domain"/>
    <property type="match status" value="1"/>
</dbReference>
<reference evidence="5" key="1">
    <citation type="journal article" date="2019" name="Int. J. Syst. Evol. Microbiol.">
        <title>The Global Catalogue of Microorganisms (GCM) 10K type strain sequencing project: providing services to taxonomists for standard genome sequencing and annotation.</title>
        <authorList>
            <consortium name="The Broad Institute Genomics Platform"/>
            <consortium name="The Broad Institute Genome Sequencing Center for Infectious Disease"/>
            <person name="Wu L."/>
            <person name="Ma J."/>
        </authorList>
    </citation>
    <scope>NUCLEOTIDE SEQUENCE [LARGE SCALE GENOMIC DNA]</scope>
    <source>
        <strain evidence="5">CGMCC 4.7289</strain>
    </source>
</reference>
<gene>
    <name evidence="4" type="ORF">ACFOZ4_07485</name>
</gene>
<proteinExistence type="inferred from homology"/>
<evidence type="ECO:0000259" key="3">
    <source>
        <dbReference type="PROSITE" id="PS51176"/>
    </source>
</evidence>
<sequence>MARDGLPTLRIAVVGTGLIGGSVLRRLAQTEHEVVGWDLDPGTRTTGTDLGLAFADRLDDALAGRDVVFLCGPLSSLPTGLAEVVAAAPKHCVITDVGSTKMAVAVAAERAGLAGRFVGGHPMAGSERAGLAAATPDLYVGAPWVLTPLGVPGLPAFRLLARLVLESFDARVVPLDATVHDDIVALASHIPHILAGALATATDRSDVRAAVLSLAAGSFSDGTRVAGTPSARTTDMLINNRAAIARRIGLVRSALDDLVDAVVAGDAERLLSCLSEGRHARLDLLARHTEPASRTFTAGESYNEELTYLLELGASGGCVTGCQIDGDRVTYAVLKPATP</sequence>
<dbReference type="InterPro" id="IPR046826">
    <property type="entry name" value="PDH_N"/>
</dbReference>
<feature type="domain" description="Prephenate/arogenate dehydrogenase" evidence="3">
    <location>
        <begin position="9"/>
        <end position="292"/>
    </location>
</feature>
<dbReference type="PROSITE" id="PS51176">
    <property type="entry name" value="PDH_ADH"/>
    <property type="match status" value="1"/>
</dbReference>
<evidence type="ECO:0000256" key="2">
    <source>
        <dbReference type="ARBA" id="ARBA00023002"/>
    </source>
</evidence>
<accession>A0ABV8LJJ7</accession>
<dbReference type="SUPFAM" id="SSF48179">
    <property type="entry name" value="6-phosphogluconate dehydrogenase C-terminal domain-like"/>
    <property type="match status" value="1"/>
</dbReference>
<dbReference type="PANTHER" id="PTHR21363">
    <property type="entry name" value="PREPHENATE DEHYDROGENASE"/>
    <property type="match status" value="1"/>
</dbReference>
<dbReference type="Pfam" id="PF02153">
    <property type="entry name" value="PDH_N"/>
    <property type="match status" value="1"/>
</dbReference>
<protein>
    <submittedName>
        <fullName evidence="4">Prephenate dehydrogenase</fullName>
    </submittedName>
</protein>